<comment type="subcellular location">
    <subcellularLocation>
        <location evidence="1">Nucleus</location>
    </subcellularLocation>
</comment>
<keyword evidence="7" id="KW-0131">Cell cycle</keyword>
<keyword evidence="6" id="KW-0539">Nucleus</keyword>
<dbReference type="GO" id="GO:0007064">
    <property type="term" value="P:mitotic sister chromatid cohesion"/>
    <property type="evidence" value="ECO:0007669"/>
    <property type="project" value="InterPro"/>
</dbReference>
<keyword evidence="3" id="KW-0132">Cell division</keyword>
<dbReference type="GO" id="GO:0005634">
    <property type="term" value="C:nucleus"/>
    <property type="evidence" value="ECO:0007669"/>
    <property type="project" value="UniProtKB-SubCell"/>
</dbReference>
<dbReference type="InterPro" id="IPR019440">
    <property type="entry name" value="MAU2"/>
</dbReference>
<evidence type="ECO:0000256" key="5">
    <source>
        <dbReference type="ARBA" id="ARBA00022829"/>
    </source>
</evidence>
<keyword evidence="10" id="KW-1185">Reference proteome</keyword>
<dbReference type="EMBL" id="JANBVO010000013">
    <property type="protein sequence ID" value="KAJ9148325.1"/>
    <property type="molecule type" value="Genomic_DNA"/>
</dbReference>
<dbReference type="GO" id="GO:0051301">
    <property type="term" value="P:cell division"/>
    <property type="evidence" value="ECO:0007669"/>
    <property type="project" value="UniProtKB-KW"/>
</dbReference>
<sequence>MTYRGSLPPPGQGYNGQQQMASGGYNMYANGMPYQNAQYQHANLVPQQEQVRQMQGYVDVDNTAQYAGYGGSYGQQVSANRMQYNVQQQLPPQHVATTAAMFQPMPPPLPIEHPHVSQQPSFQPLQSPGLKSSPAKFDPPRRGSDLPPVKTPKKEHRRPTPGYSPISKSPSLSSVQSLEPDTPSLLVCVAEDCFEKAHAAVQDVASRLDKPSVEEYHKLIATGLGCLEAAMQTGKLSARVEAKVRLRYAAILIDETENLMEAETALTKGTSICEMHRFADLKYCMQYLLLKVLFRRNWKAALIATDKYISDCMSSRQVHWVYAFRFLRAAFNLRSGHLADSHAIDNLRQIITIADQRGDKAISVLTSLLEGLALLKTGGDEMRVQECIARASKHQQDPSVHLPQIDVLAHLLDLACSLQEKNPTTIFEKIKTLQLKMDEALQDPKWEQNSKELLLPLQKQPNTTTSISQDTRSILMPAAGTHEHLVLSWMSKPQAFILAHVFSGLASQYKSLSGDKSLGFWNEALKLLRKLSQQKQQHEMSLQEAMEEADWRAGVSRYIYILMGLHSASQADWPKVNDCVQKLENGLVNQPPKNPLDIIAFYLSGVLQQGTANLAAALHIFEDPVFEIRDSEAGPNEKTPSDVALLAALNRLWIMQEPRQRNEWKIAETVEKVRRFCENHPDRDLRTAYNLTMATIQTNPPLLMQQVKQHIQASLSGSQATNNTHYLSIALNIMRCRLFDNVVGEQALKSAKAGAAQAKKSGNLLWMSVADGMLSQSYEMQGDMAQARATRESGTRFANEALAKTKV</sequence>
<evidence type="ECO:0000256" key="8">
    <source>
        <dbReference type="SAM" id="MobiDB-lite"/>
    </source>
</evidence>
<evidence type="ECO:0000256" key="2">
    <source>
        <dbReference type="ARBA" id="ARBA00008585"/>
    </source>
</evidence>
<comment type="caution">
    <text evidence="9">The sequence shown here is derived from an EMBL/GenBank/DDBJ whole genome shotgun (WGS) entry which is preliminary data.</text>
</comment>
<keyword evidence="4" id="KW-0498">Mitosis</keyword>
<dbReference type="Pfam" id="PF10345">
    <property type="entry name" value="Cohesin_load"/>
    <property type="match status" value="1"/>
</dbReference>
<dbReference type="PANTHER" id="PTHR21394">
    <property type="entry name" value="MAU2 CHROMATID COHESION FACTOR HOMOLOG"/>
    <property type="match status" value="1"/>
</dbReference>
<organism evidence="9 10">
    <name type="scientific">Pleurostoma richardsiae</name>
    <dbReference type="NCBI Taxonomy" id="41990"/>
    <lineage>
        <taxon>Eukaryota</taxon>
        <taxon>Fungi</taxon>
        <taxon>Dikarya</taxon>
        <taxon>Ascomycota</taxon>
        <taxon>Pezizomycotina</taxon>
        <taxon>Sordariomycetes</taxon>
        <taxon>Sordariomycetidae</taxon>
        <taxon>Calosphaeriales</taxon>
        <taxon>Pleurostomataceae</taxon>
        <taxon>Pleurostoma</taxon>
    </lineage>
</organism>
<evidence type="ECO:0000256" key="1">
    <source>
        <dbReference type="ARBA" id="ARBA00004123"/>
    </source>
</evidence>
<keyword evidence="5" id="KW-0159">Chromosome partition</keyword>
<evidence type="ECO:0000313" key="10">
    <source>
        <dbReference type="Proteomes" id="UP001174694"/>
    </source>
</evidence>
<evidence type="ECO:0000256" key="4">
    <source>
        <dbReference type="ARBA" id="ARBA00022776"/>
    </source>
</evidence>
<reference evidence="9" key="1">
    <citation type="submission" date="2022-07" db="EMBL/GenBank/DDBJ databases">
        <title>Fungi with potential for degradation of polypropylene.</title>
        <authorList>
            <person name="Gostincar C."/>
        </authorList>
    </citation>
    <scope>NUCLEOTIDE SEQUENCE</scope>
    <source>
        <strain evidence="9">EXF-13308</strain>
    </source>
</reference>
<dbReference type="Proteomes" id="UP001174694">
    <property type="component" value="Unassembled WGS sequence"/>
</dbReference>
<comment type="similarity">
    <text evidence="2">Belongs to the SCC4/mau-2 family.</text>
</comment>
<accession>A0AA38S309</accession>
<dbReference type="GO" id="GO:0007059">
    <property type="term" value="P:chromosome segregation"/>
    <property type="evidence" value="ECO:0007669"/>
    <property type="project" value="UniProtKB-KW"/>
</dbReference>
<evidence type="ECO:0000256" key="6">
    <source>
        <dbReference type="ARBA" id="ARBA00023242"/>
    </source>
</evidence>
<protein>
    <submittedName>
        <fullName evidence="9">Cohesin loading factor</fullName>
    </submittedName>
</protein>
<feature type="compositionally biased region" description="Low complexity" evidence="8">
    <location>
        <begin position="117"/>
        <end position="128"/>
    </location>
</feature>
<evidence type="ECO:0000256" key="7">
    <source>
        <dbReference type="ARBA" id="ARBA00023306"/>
    </source>
</evidence>
<evidence type="ECO:0000313" key="9">
    <source>
        <dbReference type="EMBL" id="KAJ9148325.1"/>
    </source>
</evidence>
<gene>
    <name evidence="9" type="ORF">NKR23_g5160</name>
</gene>
<evidence type="ECO:0000256" key="3">
    <source>
        <dbReference type="ARBA" id="ARBA00022618"/>
    </source>
</evidence>
<dbReference type="AlphaFoldDB" id="A0AA38S309"/>
<name>A0AA38S309_9PEZI</name>
<feature type="compositionally biased region" description="Low complexity" evidence="8">
    <location>
        <begin position="164"/>
        <end position="177"/>
    </location>
</feature>
<feature type="region of interest" description="Disordered" evidence="8">
    <location>
        <begin position="102"/>
        <end position="177"/>
    </location>
</feature>
<proteinExistence type="inferred from homology"/>